<feature type="chain" id="PRO_5019579439" description="DUF481 domain-containing protein" evidence="1">
    <location>
        <begin position="25"/>
        <end position="308"/>
    </location>
</feature>
<proteinExistence type="predicted"/>
<gene>
    <name evidence="2" type="ORF">D6201_07680</name>
</gene>
<sequence>MELMRNIRAALLAATLFSPAPALAQDEARPAIGVHAFVSSDSEDTDVQRLAVDFDLRNAGEQDRLGIRVEKAWYDPLDTGVRERERVFLQAADSSGPWDWRISVGTDGDTVIGSASVNDDARFRKEFFIERDVVETPRGLDEGIYSTYAGAALDLPIDDRNIVTVLGGVQAFTGDNVRLHARANYVHVIDPDLGLSAQLRGRYFTSSDPGEFDYYSPEWYAELLPVLQMRRFVSGWQLLGAGGIGVQRDSESDWRQANYLHARAISPPGPRDWSVRAELTYTDTPSNTASAGEGYSYFQAMLGVTRRF</sequence>
<dbReference type="Proteomes" id="UP000285232">
    <property type="component" value="Unassembled WGS sequence"/>
</dbReference>
<evidence type="ECO:0000313" key="3">
    <source>
        <dbReference type="Proteomes" id="UP000285232"/>
    </source>
</evidence>
<dbReference type="EMBL" id="RAHX01000001">
    <property type="protein sequence ID" value="RJY09252.1"/>
    <property type="molecule type" value="Genomic_DNA"/>
</dbReference>
<feature type="signal peptide" evidence="1">
    <location>
        <begin position="1"/>
        <end position="24"/>
    </location>
</feature>
<dbReference type="AlphaFoldDB" id="A0A419RTZ0"/>
<keyword evidence="3" id="KW-1185">Reference proteome</keyword>
<dbReference type="OrthoDB" id="6675128at2"/>
<keyword evidence="1" id="KW-0732">Signal</keyword>
<name>A0A419RTZ0_9SPHN</name>
<organism evidence="2 3">
    <name type="scientific">Aurantiacibacter aquimixticola</name>
    <dbReference type="NCBI Taxonomy" id="1958945"/>
    <lineage>
        <taxon>Bacteria</taxon>
        <taxon>Pseudomonadati</taxon>
        <taxon>Pseudomonadota</taxon>
        <taxon>Alphaproteobacteria</taxon>
        <taxon>Sphingomonadales</taxon>
        <taxon>Erythrobacteraceae</taxon>
        <taxon>Aurantiacibacter</taxon>
    </lineage>
</organism>
<evidence type="ECO:0000313" key="2">
    <source>
        <dbReference type="EMBL" id="RJY09252.1"/>
    </source>
</evidence>
<protein>
    <recommendedName>
        <fullName evidence="4">DUF481 domain-containing protein</fullName>
    </recommendedName>
</protein>
<dbReference type="RefSeq" id="WP_120048259.1">
    <property type="nucleotide sequence ID" value="NZ_RAHX01000001.1"/>
</dbReference>
<accession>A0A419RTZ0</accession>
<reference evidence="2 3" key="1">
    <citation type="journal article" date="2017" name="Int. J. Syst. Evol. Microbiol.">
        <title>Erythrobacter aquimixticola sp. nov., isolated from the junction between the ocean and a freshwater spring.</title>
        <authorList>
            <person name="Park S."/>
            <person name="Jung Y.T."/>
            <person name="Choi S.J."/>
            <person name="Yoon J.H."/>
        </authorList>
    </citation>
    <scope>NUCLEOTIDE SEQUENCE [LARGE SCALE GENOMIC DNA]</scope>
    <source>
        <strain evidence="2 3">JSSK-14</strain>
    </source>
</reference>
<evidence type="ECO:0000256" key="1">
    <source>
        <dbReference type="SAM" id="SignalP"/>
    </source>
</evidence>
<comment type="caution">
    <text evidence="2">The sequence shown here is derived from an EMBL/GenBank/DDBJ whole genome shotgun (WGS) entry which is preliminary data.</text>
</comment>
<evidence type="ECO:0008006" key="4">
    <source>
        <dbReference type="Google" id="ProtNLM"/>
    </source>
</evidence>